<name>D6A5W2_STRV1</name>
<feature type="compositionally biased region" description="Gly residues" evidence="1">
    <location>
        <begin position="147"/>
        <end position="169"/>
    </location>
</feature>
<evidence type="ECO:0000313" key="3">
    <source>
        <dbReference type="Proteomes" id="UP000003824"/>
    </source>
</evidence>
<evidence type="ECO:0000256" key="1">
    <source>
        <dbReference type="SAM" id="MobiDB-lite"/>
    </source>
</evidence>
<reference evidence="3" key="1">
    <citation type="submission" date="2008-12" db="EMBL/GenBank/DDBJ databases">
        <title>Annotation of Streptomyces ghanaensis ATCC 14672.</title>
        <authorList>
            <consortium name="The Broad Institute Genome Sequencing Platform"/>
            <consortium name="Broad Institute Microbial Sequencing Center"/>
            <person name="Fischbach M."/>
            <person name="Ward D."/>
            <person name="Young S."/>
            <person name="Kodira C.D."/>
            <person name="Zeng Q."/>
            <person name="Koehrsen M."/>
            <person name="Godfrey P."/>
            <person name="Alvarado L."/>
            <person name="Berlin A.M."/>
            <person name="Borenstein D."/>
            <person name="Chen Z."/>
            <person name="Engels R."/>
            <person name="Freedman E."/>
            <person name="Gellesch M."/>
            <person name="Goldberg J."/>
            <person name="Griggs A."/>
            <person name="Gujja S."/>
            <person name="Heiman D.I."/>
            <person name="Hepburn T.A."/>
            <person name="Howarth C."/>
            <person name="Jen D."/>
            <person name="Larson L."/>
            <person name="Lewis B."/>
            <person name="Mehta T."/>
            <person name="Park D."/>
            <person name="Pearson M."/>
            <person name="Roberts A."/>
            <person name="Saif S."/>
            <person name="Shea T.D."/>
            <person name="Shenoy N."/>
            <person name="Sisk P."/>
            <person name="Stolte C."/>
            <person name="Sykes S.N."/>
            <person name="Walk T."/>
            <person name="White J."/>
            <person name="Yandava C."/>
            <person name="Straight P."/>
            <person name="Clardy J."/>
            <person name="Hung D."/>
            <person name="Kolter R."/>
            <person name="Mekalanos J."/>
            <person name="Walker S."/>
            <person name="Walsh C.T."/>
            <person name="Wieland B.L.C."/>
            <person name="Ilzarbe M."/>
            <person name="Galagan J."/>
            <person name="Nusbaum C."/>
            <person name="Birren B."/>
        </authorList>
    </citation>
    <scope>NUCLEOTIDE SEQUENCE [LARGE SCALE GENOMIC DNA]</scope>
    <source>
        <strain evidence="3">ATCC 14672 / DSM 40746 / JCM 4963 / KCTC 9882 / NRRL B-12104 / FH 1290</strain>
    </source>
</reference>
<gene>
    <name evidence="2" type="ORF">SSFG_01166</name>
</gene>
<dbReference type="RefSeq" id="WP_004980834.1">
    <property type="nucleotide sequence ID" value="NZ_DS999641.1"/>
</dbReference>
<dbReference type="SUPFAM" id="SSF53300">
    <property type="entry name" value="vWA-like"/>
    <property type="match status" value="1"/>
</dbReference>
<dbReference type="AlphaFoldDB" id="D6A5W2"/>
<accession>D6A5W2</accession>
<dbReference type="InterPro" id="IPR008912">
    <property type="entry name" value="Uncharacterised_CoxE"/>
</dbReference>
<evidence type="ECO:0000313" key="2">
    <source>
        <dbReference type="EMBL" id="EFE65913.2"/>
    </source>
</evidence>
<dbReference type="Pfam" id="PF05762">
    <property type="entry name" value="VWA_CoxE"/>
    <property type="match status" value="1"/>
</dbReference>
<dbReference type="InterPro" id="IPR036465">
    <property type="entry name" value="vWFA_dom_sf"/>
</dbReference>
<sequence>MTEWTAGRIPAPDPDDNRRQVLYWRLLARLFDPEEQATLESASLAVVEDIGLPAALLDPGASVDSVVQRHPELAAEFDGLMAPEPEEDGTRDRAAEVRRAALASKVLLNVFASHSGTVTAEQLARWQSDAGWLERALGCRPGELRGGRGGMNRAGAGGGVSPTGTGVGGPTPDLGRLIPEIGPELGSIEAGLVKRMHLREVLADPQLAARLTPSMSLIEQLLRDKNNLSGVALANAKALIRRYVDEVTEVLRTQVEKATVGELDRSVPPKRVFRNLDLDRTIWKNLTNWDPEEERLYVDRLYYRHTSRKTTPQRLIVVVDQSGSMVDSMVNCTILASIFAGLPKVDVHLIAYDTQALDLTPWAHDPFETLLRTKLGGGTDGTVAMALAQPKIAEPRNTVVVWISDFYEWRTHELFESMAAIHRSGAKFIPVGSVTSSGRGSVNPWFREKFKDLGTPVISGHIKKLVHELKTFLT</sequence>
<dbReference type="EMBL" id="DS999641">
    <property type="protein sequence ID" value="EFE65913.2"/>
    <property type="molecule type" value="Genomic_DNA"/>
</dbReference>
<feature type="region of interest" description="Disordered" evidence="1">
    <location>
        <begin position="144"/>
        <end position="169"/>
    </location>
</feature>
<dbReference type="eggNOG" id="COG2425">
    <property type="taxonomic scope" value="Bacteria"/>
</dbReference>
<dbReference type="Gene3D" id="3.40.50.410">
    <property type="entry name" value="von Willebrand factor, type A domain"/>
    <property type="match status" value="1"/>
</dbReference>
<organism evidence="2 3">
    <name type="scientific">Streptomyces viridosporus (strain ATCC 14672 / DSM 40746 / JCM 4963 / KCTC 9882 / NRRL B-12104 / FH 1290)</name>
    <name type="common">Streptomyces ghanaensis</name>
    <dbReference type="NCBI Taxonomy" id="566461"/>
    <lineage>
        <taxon>Bacteria</taxon>
        <taxon>Bacillati</taxon>
        <taxon>Actinomycetota</taxon>
        <taxon>Actinomycetes</taxon>
        <taxon>Kitasatosporales</taxon>
        <taxon>Streptomycetaceae</taxon>
        <taxon>Streptomyces</taxon>
    </lineage>
</organism>
<protein>
    <submittedName>
        <fullName evidence="2">VWA containing CoxE family protein</fullName>
    </submittedName>
</protein>
<dbReference type="Proteomes" id="UP000003824">
    <property type="component" value="Unassembled WGS sequence"/>
</dbReference>
<proteinExistence type="predicted"/>